<sequence>MRTIMARRGYWNCRKLITWTINREYQAIWKLPELEASKVKGLKKHAFIGSDSFQENLAPLASSSNVRGYAKGAYNHEQEDGAEEVTGAGKATSAGKSDSVGEEMRVDSFIKVDNVPETDSDGLIEKAKKGVKKVGEKMKDASDYMRGGADKVDEK</sequence>
<dbReference type="Proteomes" id="UP001605036">
    <property type="component" value="Unassembled WGS sequence"/>
</dbReference>
<proteinExistence type="predicted"/>
<name>A0ABD1Z3T3_9MARC</name>
<protein>
    <submittedName>
        <fullName evidence="2">Uncharacterized protein</fullName>
    </submittedName>
</protein>
<reference evidence="2 3" key="1">
    <citation type="submission" date="2024-09" db="EMBL/GenBank/DDBJ databases">
        <title>Chromosome-scale assembly of Riccia fluitans.</title>
        <authorList>
            <person name="Paukszto L."/>
            <person name="Sawicki J."/>
            <person name="Karawczyk K."/>
            <person name="Piernik-Szablinska J."/>
            <person name="Szczecinska M."/>
            <person name="Mazdziarz M."/>
        </authorList>
    </citation>
    <scope>NUCLEOTIDE SEQUENCE [LARGE SCALE GENOMIC DNA]</scope>
    <source>
        <strain evidence="2">Rf_01</strain>
        <tissue evidence="2">Aerial parts of the thallus</tissue>
    </source>
</reference>
<organism evidence="2 3">
    <name type="scientific">Riccia fluitans</name>
    <dbReference type="NCBI Taxonomy" id="41844"/>
    <lineage>
        <taxon>Eukaryota</taxon>
        <taxon>Viridiplantae</taxon>
        <taxon>Streptophyta</taxon>
        <taxon>Embryophyta</taxon>
        <taxon>Marchantiophyta</taxon>
        <taxon>Marchantiopsida</taxon>
        <taxon>Marchantiidae</taxon>
        <taxon>Marchantiales</taxon>
        <taxon>Ricciaceae</taxon>
        <taxon>Riccia</taxon>
    </lineage>
</organism>
<gene>
    <name evidence="2" type="ORF">R1flu_010019</name>
</gene>
<evidence type="ECO:0000313" key="2">
    <source>
        <dbReference type="EMBL" id="KAL2642432.1"/>
    </source>
</evidence>
<feature type="region of interest" description="Disordered" evidence="1">
    <location>
        <begin position="134"/>
        <end position="155"/>
    </location>
</feature>
<evidence type="ECO:0000313" key="3">
    <source>
        <dbReference type="Proteomes" id="UP001605036"/>
    </source>
</evidence>
<evidence type="ECO:0000256" key="1">
    <source>
        <dbReference type="SAM" id="MobiDB-lite"/>
    </source>
</evidence>
<feature type="region of interest" description="Disordered" evidence="1">
    <location>
        <begin position="74"/>
        <end position="102"/>
    </location>
</feature>
<dbReference type="AlphaFoldDB" id="A0ABD1Z3T3"/>
<keyword evidence="3" id="KW-1185">Reference proteome</keyword>
<comment type="caution">
    <text evidence="2">The sequence shown here is derived from an EMBL/GenBank/DDBJ whole genome shotgun (WGS) entry which is preliminary data.</text>
</comment>
<accession>A0ABD1Z3T3</accession>
<dbReference type="EMBL" id="JBHFFA010000002">
    <property type="protein sequence ID" value="KAL2642432.1"/>
    <property type="molecule type" value="Genomic_DNA"/>
</dbReference>